<dbReference type="RefSeq" id="WP_146813881.1">
    <property type="nucleotide sequence ID" value="NZ_BJYA01000001.1"/>
</dbReference>
<evidence type="ECO:0000259" key="1">
    <source>
        <dbReference type="Pfam" id="PF09648"/>
    </source>
</evidence>
<dbReference type="Pfam" id="PF09648">
    <property type="entry name" value="YycI"/>
    <property type="match status" value="1"/>
</dbReference>
<feature type="domain" description="Regulatory protein YycH-like" evidence="1">
    <location>
        <begin position="39"/>
        <end position="243"/>
    </location>
</feature>
<organism evidence="2 3">
    <name type="scientific">Alkalibacillus haloalkaliphilus</name>
    <dbReference type="NCBI Taxonomy" id="94136"/>
    <lineage>
        <taxon>Bacteria</taxon>
        <taxon>Bacillati</taxon>
        <taxon>Bacillota</taxon>
        <taxon>Bacilli</taxon>
        <taxon>Bacillales</taxon>
        <taxon>Bacillaceae</taxon>
        <taxon>Alkalibacillus</taxon>
    </lineage>
</organism>
<dbReference type="EMBL" id="BJYA01000001">
    <property type="protein sequence ID" value="GEN44642.1"/>
    <property type="molecule type" value="Genomic_DNA"/>
</dbReference>
<dbReference type="Gene3D" id="2.40.128.690">
    <property type="entry name" value="YycH protein, domain 3-like"/>
    <property type="match status" value="1"/>
</dbReference>
<protein>
    <recommendedName>
        <fullName evidence="1">Regulatory protein YycH-like domain-containing protein</fullName>
    </recommendedName>
</protein>
<keyword evidence="3" id="KW-1185">Reference proteome</keyword>
<evidence type="ECO:0000313" key="2">
    <source>
        <dbReference type="EMBL" id="GEN44642.1"/>
    </source>
</evidence>
<sequence length="276" mass="32104">MQWGQIKTLFIISFLILNLFLAQQFLEKIGDTNLEMLAQTSFEDQLVADEIEVGDLPERGEREVYISAERYEFEEEEFEDIADSVNNQTMILVNEDTILSEFDEPFEFNGNHEELLEQIHRGSEYEFWGEYDEHVILFFQEQNDRTVFFNTSGLIAVTLNEDGEAVNYAQRILGDTAVQSEEQTVLDPINAIEVLYSSVLQRQDEVTDMSLGYHTLIEEGPQIFTPTWKITINDESDYFVNAIEGQLIPNNEENFVQAISYFIDYQVQEFMRSESE</sequence>
<evidence type="ECO:0000313" key="3">
    <source>
        <dbReference type="Proteomes" id="UP000321440"/>
    </source>
</evidence>
<name>A0A511W5J5_9BACI</name>
<proteinExistence type="predicted"/>
<dbReference type="AlphaFoldDB" id="A0A511W5J5"/>
<dbReference type="GO" id="GO:0016020">
    <property type="term" value="C:membrane"/>
    <property type="evidence" value="ECO:0007669"/>
    <property type="project" value="InterPro"/>
</dbReference>
<dbReference type="Proteomes" id="UP000321440">
    <property type="component" value="Unassembled WGS sequence"/>
</dbReference>
<gene>
    <name evidence="2" type="ORF">AHA02nite_04180</name>
</gene>
<dbReference type="OrthoDB" id="2388036at2"/>
<comment type="caution">
    <text evidence="2">The sequence shown here is derived from an EMBL/GenBank/DDBJ whole genome shotgun (WGS) entry which is preliminary data.</text>
</comment>
<reference evidence="2 3" key="1">
    <citation type="submission" date="2019-07" db="EMBL/GenBank/DDBJ databases">
        <title>Whole genome shotgun sequence of Alkalibacillus haloalkaliphilus NBRC 103110.</title>
        <authorList>
            <person name="Hosoyama A."/>
            <person name="Uohara A."/>
            <person name="Ohji S."/>
            <person name="Ichikawa N."/>
        </authorList>
    </citation>
    <scope>NUCLEOTIDE SEQUENCE [LARGE SCALE GENOMIC DNA]</scope>
    <source>
        <strain evidence="2 3">NBRC 103110</strain>
    </source>
</reference>
<dbReference type="InterPro" id="IPR018604">
    <property type="entry name" value="YycI-like"/>
</dbReference>
<accession>A0A511W5J5</accession>